<protein>
    <submittedName>
        <fullName evidence="1">16855_t:CDS:1</fullName>
    </submittedName>
</protein>
<organism evidence="1 2">
    <name type="scientific">Cetraspora pellucida</name>
    <dbReference type="NCBI Taxonomy" id="1433469"/>
    <lineage>
        <taxon>Eukaryota</taxon>
        <taxon>Fungi</taxon>
        <taxon>Fungi incertae sedis</taxon>
        <taxon>Mucoromycota</taxon>
        <taxon>Glomeromycotina</taxon>
        <taxon>Glomeromycetes</taxon>
        <taxon>Diversisporales</taxon>
        <taxon>Gigasporaceae</taxon>
        <taxon>Cetraspora</taxon>
    </lineage>
</organism>
<keyword evidence="2" id="KW-1185">Reference proteome</keyword>
<reference evidence="1" key="1">
    <citation type="submission" date="2021-06" db="EMBL/GenBank/DDBJ databases">
        <authorList>
            <person name="Kallberg Y."/>
            <person name="Tangrot J."/>
            <person name="Rosling A."/>
        </authorList>
    </citation>
    <scope>NUCLEOTIDE SEQUENCE</scope>
    <source>
        <strain evidence="1">FL966</strain>
    </source>
</reference>
<evidence type="ECO:0000313" key="2">
    <source>
        <dbReference type="Proteomes" id="UP000789759"/>
    </source>
</evidence>
<dbReference type="AlphaFoldDB" id="A0A9N9CHC2"/>
<name>A0A9N9CHC2_9GLOM</name>
<comment type="caution">
    <text evidence="1">The sequence shown here is derived from an EMBL/GenBank/DDBJ whole genome shotgun (WGS) entry which is preliminary data.</text>
</comment>
<proteinExistence type="predicted"/>
<evidence type="ECO:0000313" key="1">
    <source>
        <dbReference type="EMBL" id="CAG8599918.1"/>
    </source>
</evidence>
<dbReference type="Proteomes" id="UP000789759">
    <property type="component" value="Unassembled WGS sequence"/>
</dbReference>
<accession>A0A9N9CHC2</accession>
<gene>
    <name evidence="1" type="ORF">CPELLU_LOCUS6941</name>
</gene>
<sequence>MARILAISNIRYIGNIIDKLSITLLNSNIVYTKEYKARHCAFC</sequence>
<dbReference type="EMBL" id="CAJVQA010004491">
    <property type="protein sequence ID" value="CAG8599918.1"/>
    <property type="molecule type" value="Genomic_DNA"/>
</dbReference>